<dbReference type="InterPro" id="IPR039424">
    <property type="entry name" value="SBP_5"/>
</dbReference>
<dbReference type="PATRIC" id="fig|1079994.3.peg.1183"/>
<dbReference type="InterPro" id="IPR030678">
    <property type="entry name" value="Peptide/Ni-bd"/>
</dbReference>
<organism evidence="3 4">
    <name type="scientific">Leucobacter chromiiresistens</name>
    <dbReference type="NCBI Taxonomy" id="1079994"/>
    <lineage>
        <taxon>Bacteria</taxon>
        <taxon>Bacillati</taxon>
        <taxon>Actinomycetota</taxon>
        <taxon>Actinomycetes</taxon>
        <taxon>Micrococcales</taxon>
        <taxon>Microbacteriaceae</taxon>
        <taxon>Leucobacter</taxon>
    </lineage>
</organism>
<dbReference type="CDD" id="cd00995">
    <property type="entry name" value="PBP2_NikA_DppA_OppA_like"/>
    <property type="match status" value="1"/>
</dbReference>
<dbReference type="OrthoDB" id="9046151at2"/>
<keyword evidence="1" id="KW-0732">Signal</keyword>
<dbReference type="PIRSF" id="PIRSF002741">
    <property type="entry name" value="MppA"/>
    <property type="match status" value="1"/>
</dbReference>
<comment type="caution">
    <text evidence="3">The sequence shown here is derived from an EMBL/GenBank/DDBJ whole genome shotgun (WGS) entry which is preliminary data.</text>
</comment>
<gene>
    <name evidence="3" type="ORF">NS354_05475</name>
</gene>
<feature type="chain" id="PRO_5039639924" evidence="1">
    <location>
        <begin position="21"/>
        <end position="542"/>
    </location>
</feature>
<dbReference type="Gene3D" id="3.10.105.10">
    <property type="entry name" value="Dipeptide-binding Protein, Domain 3"/>
    <property type="match status" value="1"/>
</dbReference>
<protein>
    <submittedName>
        <fullName evidence="3">ABC transporter substrate-binding protein</fullName>
    </submittedName>
</protein>
<dbReference type="GO" id="GO:0015833">
    <property type="term" value="P:peptide transport"/>
    <property type="evidence" value="ECO:0007669"/>
    <property type="project" value="TreeGrafter"/>
</dbReference>
<dbReference type="RefSeq" id="WP_058593577.1">
    <property type="nucleotide sequence ID" value="NZ_LDRK01000025.1"/>
</dbReference>
<dbReference type="AlphaFoldDB" id="A0A147EP11"/>
<dbReference type="Gene3D" id="3.90.76.10">
    <property type="entry name" value="Dipeptide-binding Protein, Domain 1"/>
    <property type="match status" value="1"/>
</dbReference>
<keyword evidence="4" id="KW-1185">Reference proteome</keyword>
<dbReference type="PANTHER" id="PTHR30290">
    <property type="entry name" value="PERIPLASMIC BINDING COMPONENT OF ABC TRANSPORTER"/>
    <property type="match status" value="1"/>
</dbReference>
<evidence type="ECO:0000259" key="2">
    <source>
        <dbReference type="Pfam" id="PF00496"/>
    </source>
</evidence>
<reference evidence="3 4" key="1">
    <citation type="journal article" date="2016" name="Front. Microbiol.">
        <title>Genomic Resource of Rice Seed Associated Bacteria.</title>
        <authorList>
            <person name="Midha S."/>
            <person name="Bansal K."/>
            <person name="Sharma S."/>
            <person name="Kumar N."/>
            <person name="Patil P.P."/>
            <person name="Chaudhry V."/>
            <person name="Patil P.B."/>
        </authorList>
    </citation>
    <scope>NUCLEOTIDE SEQUENCE [LARGE SCALE GENOMIC DNA]</scope>
    <source>
        <strain evidence="3 4">NS354</strain>
    </source>
</reference>
<dbReference type="PANTHER" id="PTHR30290:SF83">
    <property type="entry name" value="ABC TRANSPORTER SUBSTRATE-BINDING PROTEIN"/>
    <property type="match status" value="1"/>
</dbReference>
<dbReference type="PROSITE" id="PS51257">
    <property type="entry name" value="PROKAR_LIPOPROTEIN"/>
    <property type="match status" value="1"/>
</dbReference>
<dbReference type="SUPFAM" id="SSF53850">
    <property type="entry name" value="Periplasmic binding protein-like II"/>
    <property type="match status" value="1"/>
</dbReference>
<accession>A0A147EP11</accession>
<evidence type="ECO:0000256" key="1">
    <source>
        <dbReference type="SAM" id="SignalP"/>
    </source>
</evidence>
<sequence>MKRPRIGYAFIALAAAGALALSGCSSSGDGGNGEGGNADSAAIITTNGSEPQNPLIATNTNEVGGGKILDLIFAGLVYYDAEGAAHNDLAESIESDDATNYTITIRDDATFTDGTPVKAENFVKAWNYGANADNAQLNSYFFEDIEGFSYEESVPELSGLKVVDDTTFTVKLNKAASDFPQRLGYSAFYPLPDVAFEDMAAQGEMPVVNGPYMLAGEGAWQHDEQIELVVNEDYNGPRKPQNGGVTIKFYATQDASYSDLLGGNVDVIDQIPETQLANFQSDLGDRAVNQPAAVFQSFTIPESLEHFSGEEGELRRKAISMSIEREQITDKIFDGTRTPASDFTSPVIDGWSDSLEGAEVLEYNPEEAKKLWAEADEIAPWSGDTFEIAYNSDGGHQAWVDATSNSIASTLGIKAAGKAYPKFDVLREEITNRTITTAFRTGWQADYPGLYNFLGPLYATNASSNDGDYSNPEFDKLLQEGAVDTDPASANEKFQQAQEVLLEDLPAFPLWYANVNGGYGENVDNVEFGWNSVPLYYEITKN</sequence>
<dbReference type="Pfam" id="PF00496">
    <property type="entry name" value="SBP_bac_5"/>
    <property type="match status" value="1"/>
</dbReference>
<feature type="signal peptide" evidence="1">
    <location>
        <begin position="1"/>
        <end position="20"/>
    </location>
</feature>
<dbReference type="Proteomes" id="UP000070810">
    <property type="component" value="Unassembled WGS sequence"/>
</dbReference>
<evidence type="ECO:0000313" key="3">
    <source>
        <dbReference type="EMBL" id="KTR86278.1"/>
    </source>
</evidence>
<dbReference type="GO" id="GO:0043190">
    <property type="term" value="C:ATP-binding cassette (ABC) transporter complex"/>
    <property type="evidence" value="ECO:0007669"/>
    <property type="project" value="InterPro"/>
</dbReference>
<dbReference type="GO" id="GO:1904680">
    <property type="term" value="F:peptide transmembrane transporter activity"/>
    <property type="evidence" value="ECO:0007669"/>
    <property type="project" value="TreeGrafter"/>
</dbReference>
<evidence type="ECO:0000313" key="4">
    <source>
        <dbReference type="Proteomes" id="UP000070810"/>
    </source>
</evidence>
<dbReference type="EMBL" id="LDRK01000025">
    <property type="protein sequence ID" value="KTR86278.1"/>
    <property type="molecule type" value="Genomic_DNA"/>
</dbReference>
<dbReference type="Gene3D" id="3.40.190.10">
    <property type="entry name" value="Periplasmic binding protein-like II"/>
    <property type="match status" value="1"/>
</dbReference>
<dbReference type="InterPro" id="IPR000914">
    <property type="entry name" value="SBP_5_dom"/>
</dbReference>
<proteinExistence type="predicted"/>
<name>A0A147EP11_9MICO</name>
<dbReference type="GO" id="GO:0042597">
    <property type="term" value="C:periplasmic space"/>
    <property type="evidence" value="ECO:0007669"/>
    <property type="project" value="UniProtKB-ARBA"/>
</dbReference>
<feature type="domain" description="Solute-binding protein family 5" evidence="2">
    <location>
        <begin position="86"/>
        <end position="464"/>
    </location>
</feature>